<keyword evidence="3" id="KW-1185">Reference proteome</keyword>
<protein>
    <recommendedName>
        <fullName evidence="4">Outer membrane protein beta-barrel domain-containing protein</fullName>
    </recommendedName>
</protein>
<evidence type="ECO:0000256" key="1">
    <source>
        <dbReference type="SAM" id="SignalP"/>
    </source>
</evidence>
<accession>A0ABU5QNS5</accession>
<proteinExistence type="predicted"/>
<dbReference type="SUPFAM" id="SSF56925">
    <property type="entry name" value="OMPA-like"/>
    <property type="match status" value="1"/>
</dbReference>
<comment type="caution">
    <text evidence="2">The sequence shown here is derived from an EMBL/GenBank/DDBJ whole genome shotgun (WGS) entry which is preliminary data.</text>
</comment>
<keyword evidence="1" id="KW-0732">Signal</keyword>
<dbReference type="InterPro" id="IPR011250">
    <property type="entry name" value="OMP/PagP_B-barrel"/>
</dbReference>
<sequence length="222" mass="24522">MKNSLIKVLTLMFVLAFVFKAQAQNNTNNEPIFGTVVVKKVSSDTTKKPFNIFKPAFLRLGVMGGSIFSFNGGRNSVGGTLGLRVEYGISNRFSIIGQFQNNASRGNDFPEVQTSLGLNWMPFKSKRLQPYVGLGVGIGGNGFGRYNRRFSGAMPAFDFDNNKRRHHAEGFGLVRTGLNYVIARRLIGTLEANYQMPFQTKSSNGNANIALGLSYQFGRNKK</sequence>
<name>A0ABU5QNS5_9BACT</name>
<gene>
    <name evidence="2" type="ORF">VB264_13075</name>
</gene>
<reference evidence="2 3" key="1">
    <citation type="submission" date="2023-12" db="EMBL/GenBank/DDBJ databases">
        <title>Novel species of the genus Arcicella isolated from rivers.</title>
        <authorList>
            <person name="Lu H."/>
        </authorList>
    </citation>
    <scope>NUCLEOTIDE SEQUENCE [LARGE SCALE GENOMIC DNA]</scope>
    <source>
        <strain evidence="2 3">LMG 21963</strain>
    </source>
</reference>
<dbReference type="EMBL" id="JAYFUL010000020">
    <property type="protein sequence ID" value="MEA5258722.1"/>
    <property type="molecule type" value="Genomic_DNA"/>
</dbReference>
<evidence type="ECO:0000313" key="3">
    <source>
        <dbReference type="Proteomes" id="UP001304671"/>
    </source>
</evidence>
<dbReference type="Proteomes" id="UP001304671">
    <property type="component" value="Unassembled WGS sequence"/>
</dbReference>
<evidence type="ECO:0000313" key="2">
    <source>
        <dbReference type="EMBL" id="MEA5258722.1"/>
    </source>
</evidence>
<dbReference type="RefSeq" id="WP_323250021.1">
    <property type="nucleotide sequence ID" value="NZ_JAYFUL010000020.1"/>
</dbReference>
<feature type="signal peptide" evidence="1">
    <location>
        <begin position="1"/>
        <end position="23"/>
    </location>
</feature>
<dbReference type="Gene3D" id="2.40.160.20">
    <property type="match status" value="1"/>
</dbReference>
<feature type="chain" id="PRO_5046551559" description="Outer membrane protein beta-barrel domain-containing protein" evidence="1">
    <location>
        <begin position="24"/>
        <end position="222"/>
    </location>
</feature>
<organism evidence="2 3">
    <name type="scientific">Arcicella aquatica</name>
    <dbReference type="NCBI Taxonomy" id="217141"/>
    <lineage>
        <taxon>Bacteria</taxon>
        <taxon>Pseudomonadati</taxon>
        <taxon>Bacteroidota</taxon>
        <taxon>Cytophagia</taxon>
        <taxon>Cytophagales</taxon>
        <taxon>Flectobacillaceae</taxon>
        <taxon>Arcicella</taxon>
    </lineage>
</organism>
<evidence type="ECO:0008006" key="4">
    <source>
        <dbReference type="Google" id="ProtNLM"/>
    </source>
</evidence>